<dbReference type="GO" id="GO:0005737">
    <property type="term" value="C:cytoplasm"/>
    <property type="evidence" value="ECO:0007669"/>
    <property type="project" value="TreeGrafter"/>
</dbReference>
<dbReference type="AlphaFoldDB" id="A0A5D4SLI5"/>
<dbReference type="GO" id="GO:0015940">
    <property type="term" value="P:pantothenate biosynthetic process"/>
    <property type="evidence" value="ECO:0007669"/>
    <property type="project" value="InterPro"/>
</dbReference>
<dbReference type="InterPro" id="IPR013328">
    <property type="entry name" value="6PGD_dom2"/>
</dbReference>
<dbReference type="Gene3D" id="1.10.1040.10">
    <property type="entry name" value="N-(1-d-carboxylethyl)-l-norvaline Dehydrogenase, domain 2"/>
    <property type="match status" value="1"/>
</dbReference>
<dbReference type="NCBIfam" id="TIGR00745">
    <property type="entry name" value="apbA_panE"/>
    <property type="match status" value="1"/>
</dbReference>
<dbReference type="InterPro" id="IPR003710">
    <property type="entry name" value="ApbA"/>
</dbReference>
<dbReference type="EMBL" id="VTES01000003">
    <property type="protein sequence ID" value="TYS63929.1"/>
    <property type="molecule type" value="Genomic_DNA"/>
</dbReference>
<dbReference type="EC" id="1.1.1.169" evidence="6"/>
<dbReference type="RefSeq" id="WP_148949804.1">
    <property type="nucleotide sequence ID" value="NZ_VTES01000003.1"/>
</dbReference>
<evidence type="ECO:0000313" key="7">
    <source>
        <dbReference type="Proteomes" id="UP000323732"/>
    </source>
</evidence>
<dbReference type="InterPro" id="IPR013332">
    <property type="entry name" value="KPR_N"/>
</dbReference>
<feature type="domain" description="Ketopantoate reductase C-terminal" evidence="5">
    <location>
        <begin position="178"/>
        <end position="322"/>
    </location>
</feature>
<dbReference type="PANTHER" id="PTHR21708:SF26">
    <property type="entry name" value="2-DEHYDROPANTOATE 2-REDUCTASE"/>
    <property type="match status" value="1"/>
</dbReference>
<evidence type="ECO:0000259" key="5">
    <source>
        <dbReference type="Pfam" id="PF08546"/>
    </source>
</evidence>
<comment type="caution">
    <text evidence="6">The sequence shown here is derived from an EMBL/GenBank/DDBJ whole genome shotgun (WGS) entry which is preliminary data.</text>
</comment>
<dbReference type="GO" id="GO:0008677">
    <property type="term" value="F:2-dehydropantoate 2-reductase activity"/>
    <property type="evidence" value="ECO:0007669"/>
    <property type="project" value="UniProtKB-EC"/>
</dbReference>
<evidence type="ECO:0000256" key="1">
    <source>
        <dbReference type="ARBA" id="ARBA00007870"/>
    </source>
</evidence>
<evidence type="ECO:0000256" key="3">
    <source>
        <dbReference type="ARBA" id="ARBA00023002"/>
    </source>
</evidence>
<gene>
    <name evidence="6" type="ORF">FZD47_10490</name>
</gene>
<dbReference type="Pfam" id="PF08546">
    <property type="entry name" value="ApbA_C"/>
    <property type="match status" value="1"/>
</dbReference>
<dbReference type="Gene3D" id="3.40.50.720">
    <property type="entry name" value="NAD(P)-binding Rossmann-like Domain"/>
    <property type="match status" value="1"/>
</dbReference>
<keyword evidence="2" id="KW-0521">NADP</keyword>
<sequence length="351" mass="39000">MKITIIGAGAIGGVLGAYLVKDGNQVIFCDSAEDHVQAMNTQGLRIEGPDETLNVACTAYTPKELVELGKPLDTVFLCVKAQHTEEALKPFLTLIDEKTRVVSFQNGLCENQIAQLIGRERTIGCFVNFSADYLGPGRILYGGTAALYLGELDGTISQRVLELKDILSCWGPVQVTENIWGYLWGKMSYAGLLYGTALVDETMAAVVRNLEFRPALMELCAEILEVAEKIGVVPIGFDDWVPALVYPRGTAAEEILNDQLERLSERMASNKKTKSGIWRDLAVRKRRTEIDSQLVPIVEIGERHQIPMPLTRTLISLIKEIENGERQMSWENLNLIKAKYEQGEQKNVIKS</sequence>
<dbReference type="Proteomes" id="UP000323732">
    <property type="component" value="Unassembled WGS sequence"/>
</dbReference>
<organism evidence="6 7">
    <name type="scientific">Bacillus infantis</name>
    <dbReference type="NCBI Taxonomy" id="324767"/>
    <lineage>
        <taxon>Bacteria</taxon>
        <taxon>Bacillati</taxon>
        <taxon>Bacillota</taxon>
        <taxon>Bacilli</taxon>
        <taxon>Bacillales</taxon>
        <taxon>Bacillaceae</taxon>
        <taxon>Bacillus</taxon>
    </lineage>
</organism>
<accession>A0A5D4SLI5</accession>
<dbReference type="InterPro" id="IPR013752">
    <property type="entry name" value="KPA_reductase"/>
</dbReference>
<evidence type="ECO:0000313" key="6">
    <source>
        <dbReference type="EMBL" id="TYS63929.1"/>
    </source>
</evidence>
<evidence type="ECO:0000259" key="4">
    <source>
        <dbReference type="Pfam" id="PF02558"/>
    </source>
</evidence>
<dbReference type="SUPFAM" id="SSF48179">
    <property type="entry name" value="6-phosphogluconate dehydrogenase C-terminal domain-like"/>
    <property type="match status" value="1"/>
</dbReference>
<dbReference type="PANTHER" id="PTHR21708">
    <property type="entry name" value="PROBABLE 2-DEHYDROPANTOATE 2-REDUCTASE"/>
    <property type="match status" value="1"/>
</dbReference>
<dbReference type="InterPro" id="IPR036291">
    <property type="entry name" value="NAD(P)-bd_dom_sf"/>
</dbReference>
<dbReference type="Pfam" id="PF02558">
    <property type="entry name" value="ApbA"/>
    <property type="match status" value="1"/>
</dbReference>
<reference evidence="6 7" key="1">
    <citation type="submission" date="2019-08" db="EMBL/GenBank/DDBJ databases">
        <title>Bacillus genomes from the desert of Cuatro Cienegas, Coahuila.</title>
        <authorList>
            <person name="Olmedo-Alvarez G."/>
        </authorList>
    </citation>
    <scope>NUCLEOTIDE SEQUENCE [LARGE SCALE GENOMIC DNA]</scope>
    <source>
        <strain evidence="6 7">CH37_1T</strain>
    </source>
</reference>
<dbReference type="InterPro" id="IPR008927">
    <property type="entry name" value="6-PGluconate_DH-like_C_sf"/>
</dbReference>
<keyword evidence="3 6" id="KW-0560">Oxidoreductase</keyword>
<protein>
    <submittedName>
        <fullName evidence="6">2-dehydropantoate 2-reductase</fullName>
        <ecNumber evidence="6">1.1.1.169</ecNumber>
    </submittedName>
</protein>
<comment type="similarity">
    <text evidence="1">Belongs to the ketopantoate reductase family.</text>
</comment>
<dbReference type="SUPFAM" id="SSF51735">
    <property type="entry name" value="NAD(P)-binding Rossmann-fold domains"/>
    <property type="match status" value="1"/>
</dbReference>
<dbReference type="InterPro" id="IPR051402">
    <property type="entry name" value="KPR-Related"/>
</dbReference>
<feature type="domain" description="Ketopantoate reductase N-terminal" evidence="4">
    <location>
        <begin position="3"/>
        <end position="153"/>
    </location>
</feature>
<proteinExistence type="inferred from homology"/>
<evidence type="ECO:0000256" key="2">
    <source>
        <dbReference type="ARBA" id="ARBA00022857"/>
    </source>
</evidence>
<name>A0A5D4SLI5_9BACI</name>